<evidence type="ECO:0000256" key="7">
    <source>
        <dbReference type="ARBA" id="ARBA00023054"/>
    </source>
</evidence>
<dbReference type="InterPro" id="IPR015260">
    <property type="entry name" value="Syntaxin-6/10/61_N"/>
</dbReference>
<evidence type="ECO:0000256" key="13">
    <source>
        <dbReference type="SAM" id="Phobius"/>
    </source>
</evidence>
<evidence type="ECO:0000259" key="14">
    <source>
        <dbReference type="PROSITE" id="PS50192"/>
    </source>
</evidence>
<name>A0A3N4L3G4_9PEZI</name>
<accession>A0A3N4L3G4</accession>
<evidence type="ECO:0000256" key="5">
    <source>
        <dbReference type="ARBA" id="ARBA00022989"/>
    </source>
</evidence>
<keyword evidence="4" id="KW-0653">Protein transport</keyword>
<dbReference type="PANTHER" id="PTHR19957">
    <property type="entry name" value="SYNTAXIN"/>
    <property type="match status" value="1"/>
</dbReference>
<dbReference type="InterPro" id="IPR045242">
    <property type="entry name" value="Syntaxin"/>
</dbReference>
<dbReference type="STRING" id="1392247.A0A3N4L3G4"/>
<sequence>MMSSTADSDPFIQFQNDVLSLLETTRQSFSSYLRIRSLTPSLTSPELASAYSDLTQNLTDLQADLTDLQASVGAIEQDPYKFGLDVPEVVRRRRFVDEVSNEVSDIREELARHSPGSGAGGSGYPGGGGGTSADEAYTQFNLQQQQELLAGQDLALEDVSRTVGNLREQAHEMNRELEEQAEMLDGVDRDATRVEDKLRRGVRDLNGFIRKNEDTASSCCIAVLILVLIILLVLVLIL</sequence>
<reference evidence="15 16" key="1">
    <citation type="journal article" date="2018" name="Nat. Ecol. Evol.">
        <title>Pezizomycetes genomes reveal the molecular basis of ectomycorrhizal truffle lifestyle.</title>
        <authorList>
            <person name="Murat C."/>
            <person name="Payen T."/>
            <person name="Noel B."/>
            <person name="Kuo A."/>
            <person name="Morin E."/>
            <person name="Chen J."/>
            <person name="Kohler A."/>
            <person name="Krizsan K."/>
            <person name="Balestrini R."/>
            <person name="Da Silva C."/>
            <person name="Montanini B."/>
            <person name="Hainaut M."/>
            <person name="Levati E."/>
            <person name="Barry K.W."/>
            <person name="Belfiori B."/>
            <person name="Cichocki N."/>
            <person name="Clum A."/>
            <person name="Dockter R.B."/>
            <person name="Fauchery L."/>
            <person name="Guy J."/>
            <person name="Iotti M."/>
            <person name="Le Tacon F."/>
            <person name="Lindquist E.A."/>
            <person name="Lipzen A."/>
            <person name="Malagnac F."/>
            <person name="Mello A."/>
            <person name="Molinier V."/>
            <person name="Miyauchi S."/>
            <person name="Poulain J."/>
            <person name="Riccioni C."/>
            <person name="Rubini A."/>
            <person name="Sitrit Y."/>
            <person name="Splivallo R."/>
            <person name="Traeger S."/>
            <person name="Wang M."/>
            <person name="Zifcakova L."/>
            <person name="Wipf D."/>
            <person name="Zambonelli A."/>
            <person name="Paolocci F."/>
            <person name="Nowrousian M."/>
            <person name="Ottonello S."/>
            <person name="Baldrian P."/>
            <person name="Spatafora J.W."/>
            <person name="Henrissat B."/>
            <person name="Nagy L.G."/>
            <person name="Aury J.M."/>
            <person name="Wincker P."/>
            <person name="Grigoriev I.V."/>
            <person name="Bonfante P."/>
            <person name="Martin F.M."/>
        </authorList>
    </citation>
    <scope>NUCLEOTIDE SEQUENCE [LARGE SCALE GENOMIC DNA]</scope>
    <source>
        <strain evidence="15 16">CCBAS932</strain>
    </source>
</reference>
<keyword evidence="7 11" id="KW-0175">Coiled coil</keyword>
<evidence type="ECO:0000256" key="12">
    <source>
        <dbReference type="SAM" id="MobiDB-lite"/>
    </source>
</evidence>
<dbReference type="Proteomes" id="UP000277580">
    <property type="component" value="Unassembled WGS sequence"/>
</dbReference>
<evidence type="ECO:0000313" key="15">
    <source>
        <dbReference type="EMBL" id="RPB12555.1"/>
    </source>
</evidence>
<dbReference type="Gene3D" id="1.20.58.90">
    <property type="match status" value="1"/>
</dbReference>
<dbReference type="GO" id="GO:0005484">
    <property type="term" value="F:SNAP receptor activity"/>
    <property type="evidence" value="ECO:0007669"/>
    <property type="project" value="TreeGrafter"/>
</dbReference>
<dbReference type="GO" id="GO:0006906">
    <property type="term" value="P:vesicle fusion"/>
    <property type="evidence" value="ECO:0007669"/>
    <property type="project" value="TreeGrafter"/>
</dbReference>
<dbReference type="InterPro" id="IPR048036">
    <property type="entry name" value="Tlg1p-like_N"/>
</dbReference>
<feature type="coiled-coil region" evidence="11">
    <location>
        <begin position="156"/>
        <end position="190"/>
    </location>
</feature>
<comment type="similarity">
    <text evidence="1">Belongs to the syntaxin family.</text>
</comment>
<evidence type="ECO:0000256" key="9">
    <source>
        <dbReference type="ARBA" id="ARBA00037801"/>
    </source>
</evidence>
<dbReference type="Pfam" id="PF09177">
    <property type="entry name" value="STX6_10_61_N"/>
    <property type="match status" value="1"/>
</dbReference>
<dbReference type="Pfam" id="PF05739">
    <property type="entry name" value="SNARE"/>
    <property type="match status" value="1"/>
</dbReference>
<evidence type="ECO:0000256" key="10">
    <source>
        <dbReference type="ARBA" id="ARBA00073343"/>
    </source>
</evidence>
<feature type="domain" description="T-SNARE coiled-coil homology" evidence="14">
    <location>
        <begin position="146"/>
        <end position="208"/>
    </location>
</feature>
<dbReference type="FunFam" id="1.20.58.90:FF:000004">
    <property type="entry name" value="Syntaxin 10"/>
    <property type="match status" value="1"/>
</dbReference>
<evidence type="ECO:0000256" key="4">
    <source>
        <dbReference type="ARBA" id="ARBA00022927"/>
    </source>
</evidence>
<dbReference type="SMART" id="SM00397">
    <property type="entry name" value="t_SNARE"/>
    <property type="match status" value="1"/>
</dbReference>
<keyword evidence="6" id="KW-0333">Golgi apparatus</keyword>
<protein>
    <recommendedName>
        <fullName evidence="10">t-SNARE affecting a late Golgi compartment protein 1</fullName>
    </recommendedName>
</protein>
<keyword evidence="16" id="KW-1185">Reference proteome</keyword>
<evidence type="ECO:0000313" key="16">
    <source>
        <dbReference type="Proteomes" id="UP000277580"/>
    </source>
</evidence>
<evidence type="ECO:0000256" key="3">
    <source>
        <dbReference type="ARBA" id="ARBA00022692"/>
    </source>
</evidence>
<keyword evidence="2" id="KW-0813">Transport</keyword>
<dbReference type="GO" id="GO:0048278">
    <property type="term" value="P:vesicle docking"/>
    <property type="evidence" value="ECO:0007669"/>
    <property type="project" value="TreeGrafter"/>
</dbReference>
<dbReference type="InterPro" id="IPR000727">
    <property type="entry name" value="T_SNARE_dom"/>
</dbReference>
<comment type="subcellular location">
    <subcellularLocation>
        <location evidence="9">Golgi apparatus</location>
        <location evidence="9">trans-Golgi network membrane</location>
        <topology evidence="9">Single-pass type IV membrane protein</topology>
    </subcellularLocation>
</comment>
<dbReference type="CDD" id="cd15851">
    <property type="entry name" value="SNARE_Syntaxin6"/>
    <property type="match status" value="1"/>
</dbReference>
<evidence type="ECO:0000256" key="1">
    <source>
        <dbReference type="ARBA" id="ARBA00009063"/>
    </source>
</evidence>
<dbReference type="GO" id="GO:0031201">
    <property type="term" value="C:SNARE complex"/>
    <property type="evidence" value="ECO:0007669"/>
    <property type="project" value="TreeGrafter"/>
</dbReference>
<organism evidence="15 16">
    <name type="scientific">Morchella conica CCBAS932</name>
    <dbReference type="NCBI Taxonomy" id="1392247"/>
    <lineage>
        <taxon>Eukaryota</taxon>
        <taxon>Fungi</taxon>
        <taxon>Dikarya</taxon>
        <taxon>Ascomycota</taxon>
        <taxon>Pezizomycotina</taxon>
        <taxon>Pezizomycetes</taxon>
        <taxon>Pezizales</taxon>
        <taxon>Morchellaceae</taxon>
        <taxon>Morchella</taxon>
    </lineage>
</organism>
<evidence type="ECO:0000256" key="8">
    <source>
        <dbReference type="ARBA" id="ARBA00023136"/>
    </source>
</evidence>
<keyword evidence="3 13" id="KW-0812">Transmembrane</keyword>
<evidence type="ECO:0000256" key="2">
    <source>
        <dbReference type="ARBA" id="ARBA00022448"/>
    </source>
</evidence>
<gene>
    <name evidence="15" type="ORF">P167DRAFT_523104</name>
</gene>
<dbReference type="GO" id="GO:0006886">
    <property type="term" value="P:intracellular protein transport"/>
    <property type="evidence" value="ECO:0007669"/>
    <property type="project" value="TreeGrafter"/>
</dbReference>
<dbReference type="AlphaFoldDB" id="A0A3N4L3G4"/>
<dbReference type="GO" id="GO:0048193">
    <property type="term" value="P:Golgi vesicle transport"/>
    <property type="evidence" value="ECO:0007669"/>
    <property type="project" value="InterPro"/>
</dbReference>
<feature type="transmembrane region" description="Helical" evidence="13">
    <location>
        <begin position="215"/>
        <end position="237"/>
    </location>
</feature>
<dbReference type="InterPro" id="IPR010989">
    <property type="entry name" value="SNARE"/>
</dbReference>
<dbReference type="GO" id="GO:0005794">
    <property type="term" value="C:Golgi apparatus"/>
    <property type="evidence" value="ECO:0007669"/>
    <property type="project" value="UniProtKB-SubCell"/>
</dbReference>
<dbReference type="CDD" id="cd21444">
    <property type="entry name" value="SNARE_NTD_Tlg1p-like"/>
    <property type="match status" value="1"/>
</dbReference>
<evidence type="ECO:0000256" key="11">
    <source>
        <dbReference type="SAM" id="Coils"/>
    </source>
</evidence>
<keyword evidence="5 13" id="KW-1133">Transmembrane helix</keyword>
<dbReference type="Gene3D" id="1.20.5.110">
    <property type="match status" value="1"/>
</dbReference>
<dbReference type="InParanoid" id="A0A3N4L3G4"/>
<dbReference type="FunFam" id="1.20.5.110:FF:000006">
    <property type="entry name" value="Syntaxin 6"/>
    <property type="match status" value="1"/>
</dbReference>
<dbReference type="SUPFAM" id="SSF58038">
    <property type="entry name" value="SNARE fusion complex"/>
    <property type="match status" value="1"/>
</dbReference>
<keyword evidence="8 13" id="KW-0472">Membrane</keyword>
<dbReference type="SUPFAM" id="SSF47661">
    <property type="entry name" value="t-snare proteins"/>
    <property type="match status" value="1"/>
</dbReference>
<feature type="region of interest" description="Disordered" evidence="12">
    <location>
        <begin position="109"/>
        <end position="134"/>
    </location>
</feature>
<dbReference type="PROSITE" id="PS50192">
    <property type="entry name" value="T_SNARE"/>
    <property type="match status" value="1"/>
</dbReference>
<dbReference type="EMBL" id="ML119128">
    <property type="protein sequence ID" value="RPB12555.1"/>
    <property type="molecule type" value="Genomic_DNA"/>
</dbReference>
<dbReference type="OrthoDB" id="546861at2759"/>
<dbReference type="GO" id="GO:0000149">
    <property type="term" value="F:SNARE binding"/>
    <property type="evidence" value="ECO:0007669"/>
    <property type="project" value="TreeGrafter"/>
</dbReference>
<evidence type="ECO:0000256" key="6">
    <source>
        <dbReference type="ARBA" id="ARBA00023034"/>
    </source>
</evidence>
<proteinExistence type="inferred from homology"/>
<feature type="coiled-coil region" evidence="11">
    <location>
        <begin position="51"/>
        <end position="78"/>
    </location>
</feature>
<feature type="compositionally biased region" description="Gly residues" evidence="12">
    <location>
        <begin position="117"/>
        <end position="131"/>
    </location>
</feature>
<dbReference type="PANTHER" id="PTHR19957:SF224">
    <property type="entry name" value="HL02043P"/>
    <property type="match status" value="1"/>
</dbReference>